<gene>
    <name evidence="1" type="ORF">SAY86_011390</name>
</gene>
<keyword evidence="2" id="KW-1185">Reference proteome</keyword>
<name>A0AAN7LIX1_TRANT</name>
<evidence type="ECO:0000313" key="2">
    <source>
        <dbReference type="Proteomes" id="UP001346149"/>
    </source>
</evidence>
<dbReference type="Proteomes" id="UP001346149">
    <property type="component" value="Unassembled WGS sequence"/>
</dbReference>
<reference evidence="1 2" key="1">
    <citation type="journal article" date="2023" name="Hortic Res">
        <title>Pangenome of water caltrop reveals structural variations and asymmetric subgenome divergence after allopolyploidization.</title>
        <authorList>
            <person name="Zhang X."/>
            <person name="Chen Y."/>
            <person name="Wang L."/>
            <person name="Yuan Y."/>
            <person name="Fang M."/>
            <person name="Shi L."/>
            <person name="Lu R."/>
            <person name="Comes H.P."/>
            <person name="Ma Y."/>
            <person name="Chen Y."/>
            <person name="Huang G."/>
            <person name="Zhou Y."/>
            <person name="Zheng Z."/>
            <person name="Qiu Y."/>
        </authorList>
    </citation>
    <scope>NUCLEOTIDE SEQUENCE [LARGE SCALE GENOMIC DNA]</scope>
    <source>
        <strain evidence="1">F231</strain>
    </source>
</reference>
<comment type="caution">
    <text evidence="1">The sequence shown here is derived from an EMBL/GenBank/DDBJ whole genome shotgun (WGS) entry which is preliminary data.</text>
</comment>
<evidence type="ECO:0000313" key="1">
    <source>
        <dbReference type="EMBL" id="KAK4787557.1"/>
    </source>
</evidence>
<protein>
    <submittedName>
        <fullName evidence="1">Uncharacterized protein</fullName>
    </submittedName>
</protein>
<organism evidence="1 2">
    <name type="scientific">Trapa natans</name>
    <name type="common">Water chestnut</name>
    <dbReference type="NCBI Taxonomy" id="22666"/>
    <lineage>
        <taxon>Eukaryota</taxon>
        <taxon>Viridiplantae</taxon>
        <taxon>Streptophyta</taxon>
        <taxon>Embryophyta</taxon>
        <taxon>Tracheophyta</taxon>
        <taxon>Spermatophyta</taxon>
        <taxon>Magnoliopsida</taxon>
        <taxon>eudicotyledons</taxon>
        <taxon>Gunneridae</taxon>
        <taxon>Pentapetalae</taxon>
        <taxon>rosids</taxon>
        <taxon>malvids</taxon>
        <taxon>Myrtales</taxon>
        <taxon>Lythraceae</taxon>
        <taxon>Trapa</taxon>
    </lineage>
</organism>
<proteinExistence type="predicted"/>
<accession>A0AAN7LIX1</accession>
<dbReference type="EMBL" id="JAXQNO010000012">
    <property type="protein sequence ID" value="KAK4787557.1"/>
    <property type="molecule type" value="Genomic_DNA"/>
</dbReference>
<sequence length="251" mass="27611">MGNSTSRFVGCFVPRGKTGVDWEFSQPLDEGLGHSFCYVRPTVFESPAITPSNSERFTVDSSTLDSETLSGSFRNENMEDTPNLSQQPNCKILLETTFKSISGASVSANFSTARTGNASAMLNNEVKEHAASFESTSSFAAVPLQPIPRSSGPLNGFMSGPLERGFTSGPLDRVEGFMSGPIERQVMSGPLDAMDKSNFFAPLSQGRRRARLQQFMRNVSGPMRSTISRTFSRNSMNSNWMHRFFLQNQLT</sequence>
<dbReference type="AlphaFoldDB" id="A0AAN7LIX1"/>